<evidence type="ECO:0000313" key="6">
    <source>
        <dbReference type="EMBL" id="PWE83593.1"/>
    </source>
</evidence>
<evidence type="ECO:0000313" key="9">
    <source>
        <dbReference type="Proteomes" id="UP000285865"/>
    </source>
</evidence>
<accession>A0A2U2EGF6</accession>
<comment type="pathway">
    <text evidence="1">Cell wall biogenesis; cell wall polysaccharide biosynthesis.</text>
</comment>
<proteinExistence type="inferred from homology"/>
<comment type="caution">
    <text evidence="6">The sequence shown here is derived from an EMBL/GenBank/DDBJ whole genome shotgun (WGS) entry which is preliminary data.</text>
</comment>
<dbReference type="Proteomes" id="UP000245905">
    <property type="component" value="Unassembled WGS sequence"/>
</dbReference>
<dbReference type="PANTHER" id="PTHR43179:SF12">
    <property type="entry name" value="GALACTOFURANOSYLTRANSFERASE GLFT2"/>
    <property type="match status" value="1"/>
</dbReference>
<reference evidence="7 9" key="2">
    <citation type="submission" date="2018-08" db="EMBL/GenBank/DDBJ databases">
        <title>A genome reference for cultivated species of the human gut microbiota.</title>
        <authorList>
            <person name="Zou Y."/>
            <person name="Xue W."/>
            <person name="Luo G."/>
        </authorList>
    </citation>
    <scope>NUCLEOTIDE SEQUENCE [LARGE SCALE GENOMIC DNA]</scope>
    <source>
        <strain evidence="7 9">AM16-11</strain>
    </source>
</reference>
<name>A0A2U2EGF6_9FIRM</name>
<dbReference type="Gene3D" id="3.90.550.10">
    <property type="entry name" value="Spore Coat Polysaccharide Biosynthesis Protein SpsA, Chain A"/>
    <property type="match status" value="1"/>
</dbReference>
<dbReference type="AlphaFoldDB" id="A0A2U2EGF6"/>
<dbReference type="CDD" id="cd02526">
    <property type="entry name" value="GT2_RfbF_like"/>
    <property type="match status" value="1"/>
</dbReference>
<protein>
    <submittedName>
        <fullName evidence="7">Glycosyltransferase family 2 protein</fullName>
    </submittedName>
</protein>
<evidence type="ECO:0000259" key="5">
    <source>
        <dbReference type="Pfam" id="PF00535"/>
    </source>
</evidence>
<reference evidence="6 8" key="1">
    <citation type="submission" date="2014-09" db="EMBL/GenBank/DDBJ databases">
        <title>Butyrate-producing bacteria isolated from human gut.</title>
        <authorList>
            <person name="Zhang Q."/>
            <person name="Zhao L."/>
        </authorList>
    </citation>
    <scope>NUCLEOTIDE SEQUENCE [LARGE SCALE GENOMIC DNA]</scope>
    <source>
        <strain evidence="6 8">R22</strain>
    </source>
</reference>
<gene>
    <name evidence="7" type="ORF">DW172_04475</name>
    <name evidence="6" type="ORF">LD38_08895</name>
</gene>
<dbReference type="GO" id="GO:0016757">
    <property type="term" value="F:glycosyltransferase activity"/>
    <property type="evidence" value="ECO:0007669"/>
    <property type="project" value="UniProtKB-KW"/>
</dbReference>
<dbReference type="Proteomes" id="UP000285865">
    <property type="component" value="Unassembled WGS sequence"/>
</dbReference>
<dbReference type="InterPro" id="IPR001173">
    <property type="entry name" value="Glyco_trans_2-like"/>
</dbReference>
<evidence type="ECO:0000256" key="3">
    <source>
        <dbReference type="ARBA" id="ARBA00022676"/>
    </source>
</evidence>
<evidence type="ECO:0000256" key="1">
    <source>
        <dbReference type="ARBA" id="ARBA00004776"/>
    </source>
</evidence>
<evidence type="ECO:0000313" key="8">
    <source>
        <dbReference type="Proteomes" id="UP000245905"/>
    </source>
</evidence>
<evidence type="ECO:0000256" key="4">
    <source>
        <dbReference type="ARBA" id="ARBA00022679"/>
    </source>
</evidence>
<keyword evidence="3" id="KW-0328">Glycosyltransferase</keyword>
<dbReference type="Pfam" id="PF00535">
    <property type="entry name" value="Glycos_transf_2"/>
    <property type="match status" value="1"/>
</dbReference>
<evidence type="ECO:0000313" key="7">
    <source>
        <dbReference type="EMBL" id="RHI24289.1"/>
    </source>
</evidence>
<keyword evidence="4 7" id="KW-0808">Transferase</keyword>
<dbReference type="EMBL" id="JRFS01000016">
    <property type="protein sequence ID" value="PWE83593.1"/>
    <property type="molecule type" value="Genomic_DNA"/>
</dbReference>
<dbReference type="SUPFAM" id="SSF53448">
    <property type="entry name" value="Nucleotide-diphospho-sugar transferases"/>
    <property type="match status" value="1"/>
</dbReference>
<dbReference type="InterPro" id="IPR029044">
    <property type="entry name" value="Nucleotide-diphossugar_trans"/>
</dbReference>
<evidence type="ECO:0000256" key="2">
    <source>
        <dbReference type="ARBA" id="ARBA00006739"/>
    </source>
</evidence>
<comment type="similarity">
    <text evidence="2">Belongs to the glycosyltransferase 2 family.</text>
</comment>
<dbReference type="PANTHER" id="PTHR43179">
    <property type="entry name" value="RHAMNOSYLTRANSFERASE WBBL"/>
    <property type="match status" value="1"/>
</dbReference>
<feature type="domain" description="Glycosyltransferase 2-like" evidence="5">
    <location>
        <begin position="9"/>
        <end position="125"/>
    </location>
</feature>
<dbReference type="RefSeq" id="WP_022293013.1">
    <property type="nucleotide sequence ID" value="NZ_JRFS01000016.1"/>
</dbReference>
<sequence length="280" mass="32491">MILAGITLFNPDVARLEENISSIYGQVDRVICVDNGSDNIKSIEDCVLKNWKNITIIKNGKNEGIAKALNQMFEFAIEQQYEYVLTLDQDSVCPDNIIEEYNKYLDEHKLGSLCPQCVDRNFKSELNNEDVIEVDKCITSASLVPVSAWNDVGGFNDELFIDFVDHDFCAKLKEHGYRILQIGSVKLSHELGKGKNYSILGVKFTALNHSAMRKYYMVRNWIYYMNEHKDIINLKAEKKSYRLFFLKTLIFEDDKLKKMKQMLKGRRDGIKLIRRIHEIK</sequence>
<dbReference type="EMBL" id="QRKN01000002">
    <property type="protein sequence ID" value="RHI24289.1"/>
    <property type="molecule type" value="Genomic_DNA"/>
</dbReference>
<organism evidence="6 8">
    <name type="scientific">Agathobacter rectalis</name>
    <dbReference type="NCBI Taxonomy" id="39491"/>
    <lineage>
        <taxon>Bacteria</taxon>
        <taxon>Bacillati</taxon>
        <taxon>Bacillota</taxon>
        <taxon>Clostridia</taxon>
        <taxon>Lachnospirales</taxon>
        <taxon>Lachnospiraceae</taxon>
        <taxon>Agathobacter</taxon>
    </lineage>
</organism>